<sequence>MASYTFQNTTYGGVGPLNIYNCGFQAIVIFSILPTLLCCLQWFILVVPVNRGGYFVLSILNRMHVEVGEGVVGDNVTVSLSILVQRCVLHILYGSGVLMVDQCVQQIDNTIPLYNLCLQDRSQTYIRYI</sequence>
<dbReference type="EMBL" id="GDHC01007120">
    <property type="protein sequence ID" value="JAQ11509.1"/>
    <property type="molecule type" value="Transcribed_RNA"/>
</dbReference>
<organism evidence="2">
    <name type="scientific">Lygus hesperus</name>
    <name type="common">Western plant bug</name>
    <dbReference type="NCBI Taxonomy" id="30085"/>
    <lineage>
        <taxon>Eukaryota</taxon>
        <taxon>Metazoa</taxon>
        <taxon>Ecdysozoa</taxon>
        <taxon>Arthropoda</taxon>
        <taxon>Hexapoda</taxon>
        <taxon>Insecta</taxon>
        <taxon>Pterygota</taxon>
        <taxon>Neoptera</taxon>
        <taxon>Paraneoptera</taxon>
        <taxon>Hemiptera</taxon>
        <taxon>Heteroptera</taxon>
        <taxon>Panheteroptera</taxon>
        <taxon>Cimicomorpha</taxon>
        <taxon>Miridae</taxon>
        <taxon>Mirini</taxon>
        <taxon>Lygus</taxon>
    </lineage>
</organism>
<gene>
    <name evidence="2" type="ORF">g.19324</name>
</gene>
<dbReference type="AlphaFoldDB" id="A0A146LWG1"/>
<keyword evidence="1" id="KW-1133">Transmembrane helix</keyword>
<proteinExistence type="predicted"/>
<evidence type="ECO:0000256" key="1">
    <source>
        <dbReference type="SAM" id="Phobius"/>
    </source>
</evidence>
<feature type="transmembrane region" description="Helical" evidence="1">
    <location>
        <begin position="24"/>
        <end position="47"/>
    </location>
</feature>
<name>A0A146LWG1_LYGHE</name>
<protein>
    <submittedName>
        <fullName evidence="2">Uncharacterized protein</fullName>
    </submittedName>
</protein>
<keyword evidence="1" id="KW-0472">Membrane</keyword>
<evidence type="ECO:0000313" key="2">
    <source>
        <dbReference type="EMBL" id="JAQ11509.1"/>
    </source>
</evidence>
<reference evidence="2" key="1">
    <citation type="journal article" date="2016" name="Gigascience">
        <title>De novo construction of an expanded transcriptome assembly for the western tarnished plant bug, Lygus hesperus.</title>
        <authorList>
            <person name="Tassone E.E."/>
            <person name="Geib S.M."/>
            <person name="Hall B."/>
            <person name="Fabrick J.A."/>
            <person name="Brent C.S."/>
            <person name="Hull J.J."/>
        </authorList>
    </citation>
    <scope>NUCLEOTIDE SEQUENCE</scope>
</reference>
<keyword evidence="1" id="KW-0812">Transmembrane</keyword>
<accession>A0A146LWG1</accession>